<dbReference type="Proteomes" id="UP000198635">
    <property type="component" value="Unassembled WGS sequence"/>
</dbReference>
<organism evidence="1 2">
    <name type="scientific">Desulfomicrobium apsheronum</name>
    <dbReference type="NCBI Taxonomy" id="52560"/>
    <lineage>
        <taxon>Bacteria</taxon>
        <taxon>Pseudomonadati</taxon>
        <taxon>Thermodesulfobacteriota</taxon>
        <taxon>Desulfovibrionia</taxon>
        <taxon>Desulfovibrionales</taxon>
        <taxon>Desulfomicrobiaceae</taxon>
        <taxon>Desulfomicrobium</taxon>
    </lineage>
</organism>
<dbReference type="RefSeq" id="WP_092374765.1">
    <property type="nucleotide sequence ID" value="NZ_FORX01000008.1"/>
</dbReference>
<reference evidence="2" key="1">
    <citation type="submission" date="2016-10" db="EMBL/GenBank/DDBJ databases">
        <authorList>
            <person name="Varghese N."/>
            <person name="Submissions S."/>
        </authorList>
    </citation>
    <scope>NUCLEOTIDE SEQUENCE [LARGE SCALE GENOMIC DNA]</scope>
    <source>
        <strain evidence="2">DSM 5918</strain>
    </source>
</reference>
<dbReference type="OrthoDB" id="5469260at2"/>
<evidence type="ECO:0000313" key="1">
    <source>
        <dbReference type="EMBL" id="SFJ86236.1"/>
    </source>
</evidence>
<dbReference type="AlphaFoldDB" id="A0A1I3UVY2"/>
<accession>A0A1I3UVY2</accession>
<name>A0A1I3UVY2_9BACT</name>
<protein>
    <recommendedName>
        <fullName evidence="3">TIGR02677 family protein</fullName>
    </recommendedName>
</protein>
<evidence type="ECO:0008006" key="3">
    <source>
        <dbReference type="Google" id="ProtNLM"/>
    </source>
</evidence>
<dbReference type="EMBL" id="FORX01000008">
    <property type="protein sequence ID" value="SFJ86236.1"/>
    <property type="molecule type" value="Genomic_DNA"/>
</dbReference>
<sequence>MQQQDIIFKLSSLANRFPRGLELSKQDLLFVGWLYFREMATEAARISDRELRQQLSHAAVQLGMEDDVSQPAQVIDRLVRFRMVRTSVADSRAQEYCLTRLGRSLARDLLEDADFGSEDLCTLLNQAHASLRQEMAQGDPAELSKWLTHFFHGTIREKIEYKLLSIEEGLLDQEQTAKRLGSGQDQQAFEEALAAVRKGREYLDELLDAVQDGSAYMPLMAALSECHDRFSQPELRTAIGRALDFLEGMRHRIERMLANLIRFVRQCVSYQSFVGSLSRRDALGRLQLDLLRLALREPLSMPVVAQNRPCAISLELSASQSQSPVTLDPAALAALSAFVPEPVRNIQAPWRGEFLDEARRQWSATPFSPRPLAAWIRSLLAPNAADLDAEILALWYLLNDMPAWTPSILVRTADAQWEALGPTLMQPVILDTPHV</sequence>
<gene>
    <name evidence="1" type="ORF">SAMN04488082_108117</name>
</gene>
<dbReference type="STRING" id="52560.SAMN04488082_108117"/>
<evidence type="ECO:0000313" key="2">
    <source>
        <dbReference type="Proteomes" id="UP000198635"/>
    </source>
</evidence>
<proteinExistence type="predicted"/>
<keyword evidence="2" id="KW-1185">Reference proteome</keyword>